<keyword evidence="1" id="KW-0472">Membrane</keyword>
<feature type="transmembrane region" description="Helical" evidence="1">
    <location>
        <begin position="131"/>
        <end position="157"/>
    </location>
</feature>
<proteinExistence type="predicted"/>
<organism evidence="2 3">
    <name type="scientific">Pseudoalteromonas rubra</name>
    <dbReference type="NCBI Taxonomy" id="43658"/>
    <lineage>
        <taxon>Bacteria</taxon>
        <taxon>Pseudomonadati</taxon>
        <taxon>Pseudomonadota</taxon>
        <taxon>Gammaproteobacteria</taxon>
        <taxon>Alteromonadales</taxon>
        <taxon>Pseudoalteromonadaceae</taxon>
        <taxon>Pseudoalteromonas</taxon>
    </lineage>
</organism>
<sequence>MFANYVDELHSLNTWIWCLSLVAPILMFSKRLGSRSYYITAITWLITQFINLRIESYLFALSKEAGFIFWFGSWATIDAISITLIYAFHVQLKAKIEFEAMSVMIAYAFLGLVQIVYYFDAVVMQTRIFESAYQIAINTGNVVITLILTLPLCKALYQRLRNTVARRRETS</sequence>
<keyword evidence="3" id="KW-1185">Reference proteome</keyword>
<comment type="caution">
    <text evidence="2">The sequence shown here is derived from an EMBL/GenBank/DDBJ whole genome shotgun (WGS) entry which is preliminary data.</text>
</comment>
<feature type="transmembrane region" description="Helical" evidence="1">
    <location>
        <begin position="66"/>
        <end position="88"/>
    </location>
</feature>
<evidence type="ECO:0000313" key="2">
    <source>
        <dbReference type="EMBL" id="KJZ03761.1"/>
    </source>
</evidence>
<gene>
    <name evidence="2" type="ORF">TW77_23735</name>
</gene>
<keyword evidence="1" id="KW-0812">Transmembrane</keyword>
<protein>
    <submittedName>
        <fullName evidence="2">Uncharacterized protein</fullName>
    </submittedName>
</protein>
<name>A0A0F4Q7S8_9GAMM</name>
<dbReference type="Proteomes" id="UP000033452">
    <property type="component" value="Unassembled WGS sequence"/>
</dbReference>
<feature type="transmembrane region" description="Helical" evidence="1">
    <location>
        <begin position="36"/>
        <end position="54"/>
    </location>
</feature>
<feature type="transmembrane region" description="Helical" evidence="1">
    <location>
        <begin position="12"/>
        <end position="29"/>
    </location>
</feature>
<dbReference type="AlphaFoldDB" id="A0A0F4Q7S8"/>
<accession>A0A0F4Q7S8</accession>
<dbReference type="PATRIC" id="fig|43658.5.peg.5054"/>
<keyword evidence="1" id="KW-1133">Transmembrane helix</keyword>
<evidence type="ECO:0000313" key="3">
    <source>
        <dbReference type="Proteomes" id="UP000033452"/>
    </source>
</evidence>
<feature type="transmembrane region" description="Helical" evidence="1">
    <location>
        <begin position="100"/>
        <end position="119"/>
    </location>
</feature>
<dbReference type="EMBL" id="JXYA01000114">
    <property type="protein sequence ID" value="KJZ03761.1"/>
    <property type="molecule type" value="Genomic_DNA"/>
</dbReference>
<reference evidence="2 3" key="1">
    <citation type="journal article" date="2015" name="BMC Genomics">
        <title>Genome mining reveals unlocked bioactive potential of marine Gram-negative bacteria.</title>
        <authorList>
            <person name="Machado H."/>
            <person name="Sonnenschein E.C."/>
            <person name="Melchiorsen J."/>
            <person name="Gram L."/>
        </authorList>
    </citation>
    <scope>NUCLEOTIDE SEQUENCE [LARGE SCALE GENOMIC DNA]</scope>
    <source>
        <strain evidence="2 3">S2471</strain>
    </source>
</reference>
<evidence type="ECO:0000256" key="1">
    <source>
        <dbReference type="SAM" id="Phobius"/>
    </source>
</evidence>